<proteinExistence type="inferred from homology"/>
<dbReference type="PANTHER" id="PTHR11733">
    <property type="entry name" value="ZINC METALLOPROTEASE FAMILY M13 NEPRILYSIN-RELATED"/>
    <property type="match status" value="1"/>
</dbReference>
<dbReference type="GO" id="GO:0016485">
    <property type="term" value="P:protein processing"/>
    <property type="evidence" value="ECO:0007669"/>
    <property type="project" value="TreeGrafter"/>
</dbReference>
<keyword evidence="4" id="KW-1185">Reference proteome</keyword>
<accession>A0AAV8ZUG9</accession>
<feature type="domain" description="Peptidase M13 C-terminal" evidence="2">
    <location>
        <begin position="2"/>
        <end position="150"/>
    </location>
</feature>
<dbReference type="InterPro" id="IPR018497">
    <property type="entry name" value="Peptidase_M13_C"/>
</dbReference>
<dbReference type="SUPFAM" id="SSF55486">
    <property type="entry name" value="Metalloproteases ('zincins'), catalytic domain"/>
    <property type="match status" value="1"/>
</dbReference>
<comment type="caution">
    <text evidence="3">The sequence shown here is derived from an EMBL/GenBank/DDBJ whole genome shotgun (WGS) entry which is preliminary data.</text>
</comment>
<organism evidence="3 4">
    <name type="scientific">Rhamnusium bicolor</name>
    <dbReference type="NCBI Taxonomy" id="1586634"/>
    <lineage>
        <taxon>Eukaryota</taxon>
        <taxon>Metazoa</taxon>
        <taxon>Ecdysozoa</taxon>
        <taxon>Arthropoda</taxon>
        <taxon>Hexapoda</taxon>
        <taxon>Insecta</taxon>
        <taxon>Pterygota</taxon>
        <taxon>Neoptera</taxon>
        <taxon>Endopterygota</taxon>
        <taxon>Coleoptera</taxon>
        <taxon>Polyphaga</taxon>
        <taxon>Cucujiformia</taxon>
        <taxon>Chrysomeloidea</taxon>
        <taxon>Cerambycidae</taxon>
        <taxon>Lepturinae</taxon>
        <taxon>Rhagiini</taxon>
        <taxon>Rhamnusium</taxon>
    </lineage>
</organism>
<dbReference type="InterPro" id="IPR024079">
    <property type="entry name" value="MetalloPept_cat_dom_sf"/>
</dbReference>
<name>A0AAV8ZUG9_9CUCU</name>
<dbReference type="InterPro" id="IPR000718">
    <property type="entry name" value="Peptidase_M13"/>
</dbReference>
<evidence type="ECO:0000313" key="4">
    <source>
        <dbReference type="Proteomes" id="UP001162156"/>
    </source>
</evidence>
<dbReference type="GO" id="GO:0004222">
    <property type="term" value="F:metalloendopeptidase activity"/>
    <property type="evidence" value="ECO:0007669"/>
    <property type="project" value="InterPro"/>
</dbReference>
<dbReference type="PROSITE" id="PS51885">
    <property type="entry name" value="NEPRILYSIN"/>
    <property type="match status" value="1"/>
</dbReference>
<dbReference type="PANTHER" id="PTHR11733:SF167">
    <property type="entry name" value="FI17812P1-RELATED"/>
    <property type="match status" value="1"/>
</dbReference>
<dbReference type="GO" id="GO:0005886">
    <property type="term" value="C:plasma membrane"/>
    <property type="evidence" value="ECO:0007669"/>
    <property type="project" value="TreeGrafter"/>
</dbReference>
<dbReference type="AlphaFoldDB" id="A0AAV8ZUG9"/>
<dbReference type="Pfam" id="PF01431">
    <property type="entry name" value="Peptidase_M13"/>
    <property type="match status" value="1"/>
</dbReference>
<sequence>MYDQNGIMQQWWSAETREAFTNRTACFINQYSKYYVPEIDACINATVTLNENIADNGGARESYRAMKKLLVRTGNQPRVRNFTTEQLFFLGYGTMWCNNPSKAYLLSLKDGVHATSKWRVNGVLSNMEEFSEAFGCKPGSNMNPVNKCRLW</sequence>
<dbReference type="Proteomes" id="UP001162156">
    <property type="component" value="Unassembled WGS sequence"/>
</dbReference>
<evidence type="ECO:0000259" key="2">
    <source>
        <dbReference type="Pfam" id="PF01431"/>
    </source>
</evidence>
<gene>
    <name evidence="3" type="ORF">NQ314_001806</name>
</gene>
<evidence type="ECO:0000256" key="1">
    <source>
        <dbReference type="ARBA" id="ARBA00007357"/>
    </source>
</evidence>
<evidence type="ECO:0000313" key="3">
    <source>
        <dbReference type="EMBL" id="KAJ8969345.1"/>
    </source>
</evidence>
<comment type="similarity">
    <text evidence="1">Belongs to the peptidase M13 family.</text>
</comment>
<dbReference type="Gene3D" id="3.40.390.10">
    <property type="entry name" value="Collagenase (Catalytic Domain)"/>
    <property type="match status" value="1"/>
</dbReference>
<reference evidence="3" key="1">
    <citation type="journal article" date="2023" name="Insect Mol. Biol.">
        <title>Genome sequencing provides insights into the evolution of gene families encoding plant cell wall-degrading enzymes in longhorned beetles.</title>
        <authorList>
            <person name="Shin N.R."/>
            <person name="Okamura Y."/>
            <person name="Kirsch R."/>
            <person name="Pauchet Y."/>
        </authorList>
    </citation>
    <scope>NUCLEOTIDE SEQUENCE</scope>
    <source>
        <strain evidence="3">RBIC_L_NR</strain>
    </source>
</reference>
<protein>
    <recommendedName>
        <fullName evidence="2">Peptidase M13 C-terminal domain-containing protein</fullName>
    </recommendedName>
</protein>
<dbReference type="EMBL" id="JANEYF010000550">
    <property type="protein sequence ID" value="KAJ8969345.1"/>
    <property type="molecule type" value="Genomic_DNA"/>
</dbReference>